<evidence type="ECO:0000313" key="9">
    <source>
        <dbReference type="Proteomes" id="UP000286954"/>
    </source>
</evidence>
<dbReference type="InterPro" id="IPR003812">
    <property type="entry name" value="Fido"/>
</dbReference>
<evidence type="ECO:0000256" key="3">
    <source>
        <dbReference type="ARBA" id="ARBA00022741"/>
    </source>
</evidence>
<evidence type="ECO:0000256" key="2">
    <source>
        <dbReference type="ARBA" id="ARBA00022695"/>
    </source>
</evidence>
<evidence type="ECO:0000313" key="8">
    <source>
        <dbReference type="EMBL" id="AZU03685.1"/>
    </source>
</evidence>
<dbReference type="GO" id="GO:0051302">
    <property type="term" value="P:regulation of cell division"/>
    <property type="evidence" value="ECO:0007669"/>
    <property type="project" value="TreeGrafter"/>
</dbReference>
<organism evidence="8 9">
    <name type="scientific">Glycocaulis alkaliphilus</name>
    <dbReference type="NCBI Taxonomy" id="1434191"/>
    <lineage>
        <taxon>Bacteria</taxon>
        <taxon>Pseudomonadati</taxon>
        <taxon>Pseudomonadota</taxon>
        <taxon>Alphaproteobacteria</taxon>
        <taxon>Maricaulales</taxon>
        <taxon>Maricaulaceae</taxon>
        <taxon>Glycocaulis</taxon>
    </lineage>
</organism>
<keyword evidence="2" id="KW-0548">Nucleotidyltransferase</keyword>
<dbReference type="GO" id="GO:0070733">
    <property type="term" value="F:AMPylase activity"/>
    <property type="evidence" value="ECO:0007669"/>
    <property type="project" value="UniProtKB-EC"/>
</dbReference>
<evidence type="ECO:0000256" key="6">
    <source>
        <dbReference type="ARBA" id="ARBA00047939"/>
    </source>
</evidence>
<dbReference type="GO" id="GO:0005524">
    <property type="term" value="F:ATP binding"/>
    <property type="evidence" value="ECO:0007669"/>
    <property type="project" value="UniProtKB-KW"/>
</dbReference>
<dbReference type="OrthoDB" id="9813719at2"/>
<name>A0A3T0E8F1_9PROT</name>
<dbReference type="PANTHER" id="PTHR39560">
    <property type="entry name" value="PROTEIN ADENYLYLTRANSFERASE FIC-RELATED"/>
    <property type="match status" value="1"/>
</dbReference>
<dbReference type="Pfam" id="PF02661">
    <property type="entry name" value="Fic"/>
    <property type="match status" value="1"/>
</dbReference>
<dbReference type="Proteomes" id="UP000286954">
    <property type="component" value="Chromosome"/>
</dbReference>
<dbReference type="RefSeq" id="WP_127566087.1">
    <property type="nucleotide sequence ID" value="NZ_BMFB01000005.1"/>
</dbReference>
<dbReference type="InterPro" id="IPR036597">
    <property type="entry name" value="Fido-like_dom_sf"/>
</dbReference>
<evidence type="ECO:0000256" key="5">
    <source>
        <dbReference type="ARBA" id="ARBA00034531"/>
    </source>
</evidence>
<dbReference type="Gene3D" id="1.10.3290.10">
    <property type="entry name" value="Fido-like domain"/>
    <property type="match status" value="1"/>
</dbReference>
<evidence type="ECO:0000256" key="1">
    <source>
        <dbReference type="ARBA" id="ARBA00022679"/>
    </source>
</evidence>
<accession>A0A3T0E8F1</accession>
<evidence type="ECO:0000256" key="4">
    <source>
        <dbReference type="ARBA" id="ARBA00022840"/>
    </source>
</evidence>
<keyword evidence="9" id="KW-1185">Reference proteome</keyword>
<dbReference type="SUPFAM" id="SSF140931">
    <property type="entry name" value="Fic-like"/>
    <property type="match status" value="1"/>
</dbReference>
<dbReference type="PROSITE" id="PS51459">
    <property type="entry name" value="FIDO"/>
    <property type="match status" value="1"/>
</dbReference>
<gene>
    <name evidence="8" type="ORF">X907_1147</name>
</gene>
<dbReference type="KEGG" id="gak:X907_1147"/>
<dbReference type="EC" id="2.7.7.108" evidence="5"/>
<protein>
    <recommendedName>
        <fullName evidence="5">protein adenylyltransferase</fullName>
        <ecNumber evidence="5">2.7.7.108</ecNumber>
    </recommendedName>
</protein>
<dbReference type="EMBL" id="CP018911">
    <property type="protein sequence ID" value="AZU03685.1"/>
    <property type="molecule type" value="Genomic_DNA"/>
</dbReference>
<keyword evidence="3" id="KW-0547">Nucleotide-binding</keyword>
<keyword evidence="1" id="KW-0808">Transferase</keyword>
<dbReference type="AlphaFoldDB" id="A0A3T0E8F1"/>
<dbReference type="PANTHER" id="PTHR39560:SF1">
    <property type="entry name" value="PROTEIN ADENYLYLTRANSFERASE FIC-RELATED"/>
    <property type="match status" value="1"/>
</dbReference>
<evidence type="ECO:0000256" key="7">
    <source>
        <dbReference type="ARBA" id="ARBA00048696"/>
    </source>
</evidence>
<sequence length="189" mass="21532">MYAVEPDPYCYPDSEVLINLPGLRSAERLAAFELVATTQRADEPLPAGRLGARHYCRVHHHLFQDVYSWAGEFRTVRLAKAGSMFCYPEHIPDQMARLFGFLRGEHFLAGLERDLFIQGLTRFLSELNAIHPFREGNGRSQLTFAALLAYRAGWEMDLARLNPDAILLAMIESFHGNEMPLRNELARLV</sequence>
<keyword evidence="4" id="KW-0067">ATP-binding</keyword>
<comment type="catalytic activity">
    <reaction evidence="7">
        <text>L-tyrosyl-[protein] + ATP = O-(5'-adenylyl)-L-tyrosyl-[protein] + diphosphate</text>
        <dbReference type="Rhea" id="RHEA:54288"/>
        <dbReference type="Rhea" id="RHEA-COMP:10136"/>
        <dbReference type="Rhea" id="RHEA-COMP:13846"/>
        <dbReference type="ChEBI" id="CHEBI:30616"/>
        <dbReference type="ChEBI" id="CHEBI:33019"/>
        <dbReference type="ChEBI" id="CHEBI:46858"/>
        <dbReference type="ChEBI" id="CHEBI:83624"/>
        <dbReference type="EC" id="2.7.7.108"/>
    </reaction>
</comment>
<comment type="catalytic activity">
    <reaction evidence="6">
        <text>L-threonyl-[protein] + ATP = 3-O-(5'-adenylyl)-L-threonyl-[protein] + diphosphate</text>
        <dbReference type="Rhea" id="RHEA:54292"/>
        <dbReference type="Rhea" id="RHEA-COMP:11060"/>
        <dbReference type="Rhea" id="RHEA-COMP:13847"/>
        <dbReference type="ChEBI" id="CHEBI:30013"/>
        <dbReference type="ChEBI" id="CHEBI:30616"/>
        <dbReference type="ChEBI" id="CHEBI:33019"/>
        <dbReference type="ChEBI" id="CHEBI:138113"/>
        <dbReference type="EC" id="2.7.7.108"/>
    </reaction>
</comment>
<reference evidence="8 9" key="1">
    <citation type="submission" date="2016-12" db="EMBL/GenBank/DDBJ databases">
        <title>The genome of dimorphic prosthecate Glycocaulis alkaliphilus 6b-8t, isolated from crude oil dictates its adaptability in petroleum environments.</title>
        <authorList>
            <person name="Wu X.-L."/>
            <person name="Geng S."/>
        </authorList>
    </citation>
    <scope>NUCLEOTIDE SEQUENCE [LARGE SCALE GENOMIC DNA]</scope>
    <source>
        <strain evidence="8 9">6B-8</strain>
    </source>
</reference>
<proteinExistence type="predicted"/>